<feature type="transmembrane region" description="Helical" evidence="7">
    <location>
        <begin position="38"/>
        <end position="59"/>
    </location>
</feature>
<dbReference type="EMBL" id="AP018052">
    <property type="protein sequence ID" value="BAZ94780.1"/>
    <property type="molecule type" value="Genomic_DNA"/>
</dbReference>
<feature type="transmembrane region" description="Helical" evidence="7">
    <location>
        <begin position="435"/>
        <end position="456"/>
    </location>
</feature>
<dbReference type="GO" id="GO:0012505">
    <property type="term" value="C:endomembrane system"/>
    <property type="evidence" value="ECO:0007669"/>
    <property type="project" value="UniProtKB-SubCell"/>
</dbReference>
<sequence length="547" mass="58155">MVWDTLLSPGMLILVSPLMLGIVGLLPDRLANDCPLRMSRLVQGAALSGILVVVVLLFATLTQPSDVTTYRLFSMQDGAAWASTFSVMVDSLSLTILALVALLTALVARFSTQYLLGDARHGSFFRWLALTAGAFMLVVIAGDLLTFALAIILTGTGLNRLLTYYSQRQPARMVAHKKLLFSRGADACLLAAALLLGFGMGTLSFEALAAAVTAGDVTLNWQLHLAAWLIVGYAVLKTGQFPFHGWLLQVMEAPTPVSALLHAGIVYSGPILVLRTHELLLAEGAALVLLLLVGLVTVTLASLAMLTQTAIKSSLAWSTAGQLGFMLVELGLGLFVLALLHLLAHSLYKAHAFLSSGSIVDLLRAPAPPARQALTAGHWFIVLVAGGFVSFGIAALWGVTPAGEPALLALGTILSVALAQLLAAGRSLGLGPALWLRLGGLSALVAALYFALHSLFAHVYADVLSPIPATASSLEYALIGLVAVAFLGLSFMQTVLIPRSTAPWLQRLYVHLYNGLYIDLPVERLVYRIWPARFRGSRKRGAGAVWQ</sequence>
<keyword evidence="5 7" id="KW-1133">Transmembrane helix</keyword>
<evidence type="ECO:0000313" key="12">
    <source>
        <dbReference type="Proteomes" id="UP000218765"/>
    </source>
</evidence>
<comment type="subunit">
    <text evidence="7">Forms a complex with DabA.</text>
</comment>
<keyword evidence="11" id="KW-0830">Ubiquinone</keyword>
<feature type="transmembrane region" description="Helical" evidence="7">
    <location>
        <begin position="187"/>
        <end position="213"/>
    </location>
</feature>
<dbReference type="GO" id="GO:0042773">
    <property type="term" value="P:ATP synthesis coupled electron transport"/>
    <property type="evidence" value="ECO:0007669"/>
    <property type="project" value="InterPro"/>
</dbReference>
<evidence type="ECO:0000256" key="8">
    <source>
        <dbReference type="RuleBase" id="RU000320"/>
    </source>
</evidence>
<dbReference type="InterPro" id="IPR001516">
    <property type="entry name" value="Proton_antipo_N"/>
</dbReference>
<reference evidence="11 12" key="1">
    <citation type="submission" date="2017-05" db="EMBL/GenBank/DDBJ databases">
        <title>Thiocyanate degradation by Thiohalobacter thiocyanaticus FOKN1.</title>
        <authorList>
            <person name="Oshiki M."/>
            <person name="Fukushima T."/>
            <person name="Kawano S."/>
            <person name="Nakagawa J."/>
        </authorList>
    </citation>
    <scope>NUCLEOTIDE SEQUENCE [LARGE SCALE GENOMIC DNA]</scope>
    <source>
        <strain evidence="11 12">FOKN1</strain>
    </source>
</reference>
<dbReference type="InterPro" id="IPR046396">
    <property type="entry name" value="Transporter_DabB"/>
</dbReference>
<feature type="transmembrane region" description="Helical" evidence="7">
    <location>
        <begin position="79"/>
        <end position="103"/>
    </location>
</feature>
<dbReference type="RefSeq" id="WP_096366840.1">
    <property type="nucleotide sequence ID" value="NZ_AP018052.1"/>
</dbReference>
<accession>A0A1Z4VT08</accession>
<dbReference type="GO" id="GO:0003954">
    <property type="term" value="F:NADH dehydrogenase activity"/>
    <property type="evidence" value="ECO:0007669"/>
    <property type="project" value="TreeGrafter"/>
</dbReference>
<feature type="transmembrane region" description="Helical" evidence="7">
    <location>
        <begin position="405"/>
        <end position="423"/>
    </location>
</feature>
<dbReference type="Pfam" id="PF00361">
    <property type="entry name" value="Proton_antipo_M"/>
    <property type="match status" value="1"/>
</dbReference>
<feature type="transmembrane region" description="Helical" evidence="7">
    <location>
        <begin position="379"/>
        <end position="399"/>
    </location>
</feature>
<proteinExistence type="inferred from homology"/>
<dbReference type="OrthoDB" id="9811798at2"/>
<keyword evidence="4 7" id="KW-0812">Transmembrane</keyword>
<dbReference type="GO" id="GO:0005886">
    <property type="term" value="C:plasma membrane"/>
    <property type="evidence" value="ECO:0007669"/>
    <property type="project" value="UniProtKB-SubCell"/>
</dbReference>
<dbReference type="HAMAP" id="MF_00862">
    <property type="entry name" value="DabB"/>
    <property type="match status" value="1"/>
</dbReference>
<comment type="function">
    <text evidence="7">Part of an energy-coupled inorganic carbon pump.</text>
</comment>
<name>A0A1Z4VT08_9GAMM</name>
<evidence type="ECO:0000259" key="10">
    <source>
        <dbReference type="Pfam" id="PF00662"/>
    </source>
</evidence>
<comment type="subcellular location">
    <subcellularLocation>
        <location evidence="7">Cell membrane</location>
        <topology evidence="7">Multi-pass membrane protein</topology>
    </subcellularLocation>
    <subcellularLocation>
        <location evidence="1">Endomembrane system</location>
        <topology evidence="1">Multi-pass membrane protein</topology>
    </subcellularLocation>
    <subcellularLocation>
        <location evidence="8">Membrane</location>
        <topology evidence="8">Multi-pass membrane protein</topology>
    </subcellularLocation>
</comment>
<feature type="transmembrane region" description="Helical" evidence="7">
    <location>
        <begin position="6"/>
        <end position="26"/>
    </location>
</feature>
<feature type="domain" description="NADH:quinone oxidoreductase/Mrp antiporter transmembrane" evidence="9">
    <location>
        <begin position="141"/>
        <end position="360"/>
    </location>
</feature>
<evidence type="ECO:0000256" key="2">
    <source>
        <dbReference type="ARBA" id="ARBA00022448"/>
    </source>
</evidence>
<feature type="transmembrane region" description="Helical" evidence="7">
    <location>
        <begin position="219"/>
        <end position="236"/>
    </location>
</feature>
<feature type="transmembrane region" description="Helical" evidence="7">
    <location>
        <begin position="124"/>
        <end position="141"/>
    </location>
</feature>
<evidence type="ECO:0000256" key="6">
    <source>
        <dbReference type="ARBA" id="ARBA00023136"/>
    </source>
</evidence>
<organism evidence="11 12">
    <name type="scientific">Thiohalobacter thiocyanaticus</name>
    <dbReference type="NCBI Taxonomy" id="585455"/>
    <lineage>
        <taxon>Bacteria</taxon>
        <taxon>Pseudomonadati</taxon>
        <taxon>Pseudomonadota</taxon>
        <taxon>Gammaproteobacteria</taxon>
        <taxon>Thiohalobacterales</taxon>
        <taxon>Thiohalobacteraceae</taxon>
        <taxon>Thiohalobacter</taxon>
    </lineage>
</organism>
<evidence type="ECO:0000256" key="7">
    <source>
        <dbReference type="HAMAP-Rule" id="MF_00862"/>
    </source>
</evidence>
<dbReference type="PANTHER" id="PTHR42829:SF1">
    <property type="entry name" value="INORGANIC CARBON TRANSPORTER SUBUNIT DABB-RELATED"/>
    <property type="match status" value="1"/>
</dbReference>
<dbReference type="Proteomes" id="UP000218765">
    <property type="component" value="Chromosome"/>
</dbReference>
<evidence type="ECO:0000256" key="1">
    <source>
        <dbReference type="ARBA" id="ARBA00004127"/>
    </source>
</evidence>
<feature type="transmembrane region" description="Helical" evidence="7">
    <location>
        <begin position="147"/>
        <end position="166"/>
    </location>
</feature>
<dbReference type="KEGG" id="ttc:FOKN1_2406"/>
<feature type="transmembrane region" description="Helical" evidence="7">
    <location>
        <begin position="476"/>
        <end position="497"/>
    </location>
</feature>
<comment type="similarity">
    <text evidence="7">Belongs to the inorganic carbon transporter (TC 9.A.2) DabB family.</text>
</comment>
<dbReference type="PANTHER" id="PTHR42829">
    <property type="entry name" value="NADH-UBIQUINONE OXIDOREDUCTASE CHAIN 5"/>
    <property type="match status" value="1"/>
</dbReference>
<evidence type="ECO:0000256" key="4">
    <source>
        <dbReference type="ARBA" id="ARBA00022692"/>
    </source>
</evidence>
<dbReference type="Pfam" id="PF00662">
    <property type="entry name" value="Proton_antipo_N"/>
    <property type="match status" value="1"/>
</dbReference>
<dbReference type="InterPro" id="IPR001750">
    <property type="entry name" value="ND/Mrp_TM"/>
</dbReference>
<feature type="transmembrane region" description="Helical" evidence="7">
    <location>
        <begin position="286"/>
        <end position="311"/>
    </location>
</feature>
<dbReference type="InterPro" id="IPR003945">
    <property type="entry name" value="NU5C-like"/>
</dbReference>
<gene>
    <name evidence="7" type="primary">dabB</name>
    <name evidence="11" type="ORF">FOKN1_2406</name>
</gene>
<feature type="transmembrane region" description="Helical" evidence="7">
    <location>
        <begin position="323"/>
        <end position="344"/>
    </location>
</feature>
<dbReference type="AlphaFoldDB" id="A0A1Z4VT08"/>
<keyword evidence="2 7" id="KW-0813">Transport</keyword>
<evidence type="ECO:0000256" key="3">
    <source>
        <dbReference type="ARBA" id="ARBA00022475"/>
    </source>
</evidence>
<dbReference type="GO" id="GO:0015990">
    <property type="term" value="P:electron transport coupled proton transport"/>
    <property type="evidence" value="ECO:0007669"/>
    <property type="project" value="TreeGrafter"/>
</dbReference>
<feature type="domain" description="NADH-Ubiquinone oxidoreductase (complex I) chain 5 N-terminal" evidence="10">
    <location>
        <begin position="83"/>
        <end position="125"/>
    </location>
</feature>
<keyword evidence="6 7" id="KW-0472">Membrane</keyword>
<protein>
    <recommendedName>
        <fullName evidence="7">Probable inorganic carbon transporter subunit DabB</fullName>
    </recommendedName>
</protein>
<keyword evidence="3 7" id="KW-1003">Cell membrane</keyword>
<keyword evidence="12" id="KW-1185">Reference proteome</keyword>
<evidence type="ECO:0000259" key="9">
    <source>
        <dbReference type="Pfam" id="PF00361"/>
    </source>
</evidence>
<dbReference type="PRINTS" id="PR01434">
    <property type="entry name" value="NADHDHGNASE5"/>
</dbReference>
<evidence type="ECO:0000313" key="11">
    <source>
        <dbReference type="EMBL" id="BAZ94780.1"/>
    </source>
</evidence>
<dbReference type="GO" id="GO:0008137">
    <property type="term" value="F:NADH dehydrogenase (ubiquinone) activity"/>
    <property type="evidence" value="ECO:0007669"/>
    <property type="project" value="InterPro"/>
</dbReference>
<evidence type="ECO:0000256" key="5">
    <source>
        <dbReference type="ARBA" id="ARBA00022989"/>
    </source>
</evidence>